<dbReference type="AlphaFoldDB" id="A0A432MD67"/>
<dbReference type="EMBL" id="RYZH01000079">
    <property type="protein sequence ID" value="RUL81996.1"/>
    <property type="molecule type" value="Genomic_DNA"/>
</dbReference>
<dbReference type="Pfam" id="PF19993">
    <property type="entry name" value="DO-GTPase2"/>
    <property type="match status" value="1"/>
</dbReference>
<dbReference type="InterPro" id="IPR027417">
    <property type="entry name" value="P-loop_NTPase"/>
</dbReference>
<dbReference type="RefSeq" id="WP_126728026.1">
    <property type="nucleotide sequence ID" value="NZ_RYZH01000079.1"/>
</dbReference>
<proteinExistence type="predicted"/>
<name>A0A432MD67_9BACT</name>
<dbReference type="InterPro" id="IPR045528">
    <property type="entry name" value="DO-GTPase2"/>
</dbReference>
<reference evidence="2 3" key="1">
    <citation type="submission" date="2018-12" db="EMBL/GenBank/DDBJ databases">
        <authorList>
            <person name="Toschakov S.V."/>
        </authorList>
    </citation>
    <scope>NUCLEOTIDE SEQUENCE [LARGE SCALE GENOMIC DNA]</scope>
    <source>
        <strain evidence="2 3">GM2012</strain>
    </source>
</reference>
<gene>
    <name evidence="2" type="ORF">TsocGM_24130</name>
</gene>
<feature type="domain" description="Double-GTPase 2" evidence="1">
    <location>
        <begin position="53"/>
        <end position="254"/>
    </location>
</feature>
<comment type="caution">
    <text evidence="2">The sequence shown here is derived from an EMBL/GenBank/DDBJ whole genome shotgun (WGS) entry which is preliminary data.</text>
</comment>
<evidence type="ECO:0000313" key="2">
    <source>
        <dbReference type="EMBL" id="RUL81996.1"/>
    </source>
</evidence>
<organism evidence="2 3">
    <name type="scientific">Tautonia sociabilis</name>
    <dbReference type="NCBI Taxonomy" id="2080755"/>
    <lineage>
        <taxon>Bacteria</taxon>
        <taxon>Pseudomonadati</taxon>
        <taxon>Planctomycetota</taxon>
        <taxon>Planctomycetia</taxon>
        <taxon>Isosphaerales</taxon>
        <taxon>Isosphaeraceae</taxon>
        <taxon>Tautonia</taxon>
    </lineage>
</organism>
<keyword evidence="3" id="KW-1185">Reference proteome</keyword>
<accession>A0A432MD67</accession>
<sequence length="296" mass="32096">MYTSSSYLDGGSYTGTQTTCPLCGGLVRGTSCTQCFAPIEVIQSILTRQTPPRLVGILGPSGVGKTVYLGILLDLLSHGIGQLHGIARGPFSLNLQRQVIFSLERQRFPDKTPVEADRWQWVHCEVATGRKGGEFDLVTPDVAGEAVAAELESPGAQKTVRTLLSRCSGLAVLIDTIGVIAEGQAQEMFAMQLISYLESIHGSRRGKIEVPVALIFTKVDLCDEPIADADAFARANASALWRMCDVRLKHFKFFCSSVAGSCGRIIDSEGGEYLVPLRVEPRGIVEPFAWLSLHVR</sequence>
<protein>
    <recommendedName>
        <fullName evidence="1">Double-GTPase 2 domain-containing protein</fullName>
    </recommendedName>
</protein>
<evidence type="ECO:0000313" key="3">
    <source>
        <dbReference type="Proteomes" id="UP000280296"/>
    </source>
</evidence>
<dbReference type="Proteomes" id="UP000280296">
    <property type="component" value="Unassembled WGS sequence"/>
</dbReference>
<evidence type="ECO:0000259" key="1">
    <source>
        <dbReference type="Pfam" id="PF19993"/>
    </source>
</evidence>
<dbReference type="SUPFAM" id="SSF52540">
    <property type="entry name" value="P-loop containing nucleoside triphosphate hydrolases"/>
    <property type="match status" value="1"/>
</dbReference>
<reference evidence="2 3" key="2">
    <citation type="submission" date="2019-01" db="EMBL/GenBank/DDBJ databases">
        <title>Tautonia sociabilis, a novel thermotolerant planctomycete of Isosphaeraceae family, isolated from a 4000 m deep subterranean habitat.</title>
        <authorList>
            <person name="Kovaleva O.L."/>
            <person name="Elcheninov A.G."/>
            <person name="Van Heerden E."/>
            <person name="Toshchakov S.V."/>
            <person name="Novikov A."/>
            <person name="Bonch-Osmolovskaya E.A."/>
            <person name="Kublanov I.V."/>
        </authorList>
    </citation>
    <scope>NUCLEOTIDE SEQUENCE [LARGE SCALE GENOMIC DNA]</scope>
    <source>
        <strain evidence="2 3">GM2012</strain>
    </source>
</reference>
<dbReference type="OrthoDB" id="248719at2"/>